<protein>
    <recommendedName>
        <fullName evidence="6">Methylamine utilisation protein MauE domain-containing protein</fullName>
    </recommendedName>
</protein>
<dbReference type="eggNOG" id="ENOG50330T5">
    <property type="taxonomic scope" value="Bacteria"/>
</dbReference>
<dbReference type="GO" id="GO:0016020">
    <property type="term" value="C:membrane"/>
    <property type="evidence" value="ECO:0007669"/>
    <property type="project" value="UniProtKB-SubCell"/>
</dbReference>
<feature type="domain" description="Methylamine utilisation protein MauE" evidence="6">
    <location>
        <begin position="5"/>
        <end position="131"/>
    </location>
</feature>
<proteinExistence type="predicted"/>
<evidence type="ECO:0000313" key="8">
    <source>
        <dbReference type="Proteomes" id="UP000002774"/>
    </source>
</evidence>
<dbReference type="EMBL" id="CM001403">
    <property type="protein sequence ID" value="EHQ26399.1"/>
    <property type="molecule type" value="Genomic_DNA"/>
</dbReference>
<accession>H1YGX0</accession>
<dbReference type="OrthoDB" id="673785at2"/>
<comment type="subcellular location">
    <subcellularLocation>
        <location evidence="1">Membrane</location>
        <topology evidence="1">Multi-pass membrane protein</topology>
    </subcellularLocation>
</comment>
<reference evidence="7" key="1">
    <citation type="submission" date="2011-09" db="EMBL/GenBank/DDBJ databases">
        <title>The permanent draft genome of Mucilaginibacter paludis DSM 18603.</title>
        <authorList>
            <consortium name="US DOE Joint Genome Institute (JGI-PGF)"/>
            <person name="Lucas S."/>
            <person name="Han J."/>
            <person name="Lapidus A."/>
            <person name="Bruce D."/>
            <person name="Goodwin L."/>
            <person name="Pitluck S."/>
            <person name="Peters L."/>
            <person name="Kyrpides N."/>
            <person name="Mavromatis K."/>
            <person name="Ivanova N."/>
            <person name="Mikhailova N."/>
            <person name="Held B."/>
            <person name="Detter J.C."/>
            <person name="Tapia R."/>
            <person name="Han C."/>
            <person name="Land M."/>
            <person name="Hauser L."/>
            <person name="Markowitz V."/>
            <person name="Cheng J.-F."/>
            <person name="Hugenholtz P."/>
            <person name="Woyke T."/>
            <person name="Wu D."/>
            <person name="Tindall B."/>
            <person name="Brambilla E."/>
            <person name="Klenk H.-P."/>
            <person name="Eisen J.A."/>
        </authorList>
    </citation>
    <scope>NUCLEOTIDE SEQUENCE [LARGE SCALE GENOMIC DNA]</scope>
    <source>
        <strain evidence="7">DSM 18603</strain>
    </source>
</reference>
<dbReference type="GO" id="GO:0030416">
    <property type="term" value="P:methylamine metabolic process"/>
    <property type="evidence" value="ECO:0007669"/>
    <property type="project" value="InterPro"/>
</dbReference>
<dbReference type="HOGENOM" id="CLU_130981_0_0_10"/>
<evidence type="ECO:0000256" key="1">
    <source>
        <dbReference type="ARBA" id="ARBA00004141"/>
    </source>
</evidence>
<dbReference type="RefSeq" id="WP_008506466.1">
    <property type="nucleotide sequence ID" value="NZ_CM001403.1"/>
</dbReference>
<dbReference type="Pfam" id="PF07291">
    <property type="entry name" value="MauE"/>
    <property type="match status" value="1"/>
</dbReference>
<feature type="transmembrane region" description="Helical" evidence="5">
    <location>
        <begin position="74"/>
        <end position="96"/>
    </location>
</feature>
<keyword evidence="4 5" id="KW-0472">Membrane</keyword>
<keyword evidence="2 5" id="KW-0812">Transmembrane</keyword>
<sequence>MKKQVFKEFLIAALVLLFIYASFSKYADFPYFQQSMHRQPFPSWMSDLLIWLIPPFEIIIAGLLAFWKTRLYGLIAFISLMGIFTLYITAILMNIFPIVPCSCGGIIQSFGWLQHLFFNLVFILIAGIALTINSKELKKDKVKTEINLKNAYQA</sequence>
<organism evidence="7 8">
    <name type="scientific">Mucilaginibacter paludis DSM 18603</name>
    <dbReference type="NCBI Taxonomy" id="714943"/>
    <lineage>
        <taxon>Bacteria</taxon>
        <taxon>Pseudomonadati</taxon>
        <taxon>Bacteroidota</taxon>
        <taxon>Sphingobacteriia</taxon>
        <taxon>Sphingobacteriales</taxon>
        <taxon>Sphingobacteriaceae</taxon>
        <taxon>Mucilaginibacter</taxon>
    </lineage>
</organism>
<evidence type="ECO:0000259" key="6">
    <source>
        <dbReference type="Pfam" id="PF07291"/>
    </source>
</evidence>
<feature type="transmembrane region" description="Helical" evidence="5">
    <location>
        <begin position="116"/>
        <end position="133"/>
    </location>
</feature>
<dbReference type="InterPro" id="IPR009908">
    <property type="entry name" value="Methylamine_util_MauE"/>
</dbReference>
<evidence type="ECO:0000256" key="5">
    <source>
        <dbReference type="SAM" id="Phobius"/>
    </source>
</evidence>
<dbReference type="AlphaFoldDB" id="H1YGX0"/>
<name>H1YGX0_9SPHI</name>
<evidence type="ECO:0000256" key="2">
    <source>
        <dbReference type="ARBA" id="ARBA00022692"/>
    </source>
</evidence>
<keyword evidence="3 5" id="KW-1133">Transmembrane helix</keyword>
<dbReference type="Proteomes" id="UP000002774">
    <property type="component" value="Chromosome"/>
</dbReference>
<gene>
    <name evidence="7" type="ORF">Mucpa_2266</name>
</gene>
<evidence type="ECO:0000313" key="7">
    <source>
        <dbReference type="EMBL" id="EHQ26399.1"/>
    </source>
</evidence>
<feature type="transmembrane region" description="Helical" evidence="5">
    <location>
        <begin position="48"/>
        <end position="67"/>
    </location>
</feature>
<evidence type="ECO:0000256" key="3">
    <source>
        <dbReference type="ARBA" id="ARBA00022989"/>
    </source>
</evidence>
<evidence type="ECO:0000256" key="4">
    <source>
        <dbReference type="ARBA" id="ARBA00023136"/>
    </source>
</evidence>
<keyword evidence="8" id="KW-1185">Reference proteome</keyword>
<dbReference type="STRING" id="714943.Mucpa_2266"/>